<dbReference type="SUPFAM" id="SSF54593">
    <property type="entry name" value="Glyoxalase/Bleomycin resistance protein/Dihydroxybiphenyl dioxygenase"/>
    <property type="match status" value="1"/>
</dbReference>
<proteinExistence type="predicted"/>
<dbReference type="OrthoDB" id="5371818at2759"/>
<dbReference type="InterPro" id="IPR029068">
    <property type="entry name" value="Glyas_Bleomycin-R_OHBP_Dase"/>
</dbReference>
<protein>
    <recommendedName>
        <fullName evidence="1">VOC domain-containing protein</fullName>
    </recommendedName>
</protein>
<dbReference type="Proteomes" id="UP000244855">
    <property type="component" value="Unassembled WGS sequence"/>
</dbReference>
<feature type="domain" description="VOC" evidence="1">
    <location>
        <begin position="11"/>
        <end position="130"/>
    </location>
</feature>
<dbReference type="EMBL" id="KZ805735">
    <property type="protein sequence ID" value="PVH92032.1"/>
    <property type="molecule type" value="Genomic_DNA"/>
</dbReference>
<accession>A0A2V1D1X6</accession>
<dbReference type="InterPro" id="IPR037523">
    <property type="entry name" value="VOC_core"/>
</dbReference>
<evidence type="ECO:0000313" key="2">
    <source>
        <dbReference type="EMBL" id="PVH92032.1"/>
    </source>
</evidence>
<organism evidence="2 3">
    <name type="scientific">Periconia macrospinosa</name>
    <dbReference type="NCBI Taxonomy" id="97972"/>
    <lineage>
        <taxon>Eukaryota</taxon>
        <taxon>Fungi</taxon>
        <taxon>Dikarya</taxon>
        <taxon>Ascomycota</taxon>
        <taxon>Pezizomycotina</taxon>
        <taxon>Dothideomycetes</taxon>
        <taxon>Pleosporomycetidae</taxon>
        <taxon>Pleosporales</taxon>
        <taxon>Massarineae</taxon>
        <taxon>Periconiaceae</taxon>
        <taxon>Periconia</taxon>
    </lineage>
</organism>
<dbReference type="PROSITE" id="PS51819">
    <property type="entry name" value="VOC"/>
    <property type="match status" value="1"/>
</dbReference>
<evidence type="ECO:0000259" key="1">
    <source>
        <dbReference type="PROSITE" id="PS51819"/>
    </source>
</evidence>
<gene>
    <name evidence="2" type="ORF">DM02DRAFT_544572</name>
</gene>
<reference evidence="2 3" key="1">
    <citation type="journal article" date="2018" name="Sci. Rep.">
        <title>Comparative genomics provides insights into the lifestyle and reveals functional heterogeneity of dark septate endophytic fungi.</title>
        <authorList>
            <person name="Knapp D.G."/>
            <person name="Nemeth J.B."/>
            <person name="Barry K."/>
            <person name="Hainaut M."/>
            <person name="Henrissat B."/>
            <person name="Johnson J."/>
            <person name="Kuo A."/>
            <person name="Lim J.H.P."/>
            <person name="Lipzen A."/>
            <person name="Nolan M."/>
            <person name="Ohm R.A."/>
            <person name="Tamas L."/>
            <person name="Grigoriev I.V."/>
            <person name="Spatafora J.W."/>
            <person name="Nagy L.G."/>
            <person name="Kovacs G.M."/>
        </authorList>
    </citation>
    <scope>NUCLEOTIDE SEQUENCE [LARGE SCALE GENOMIC DNA]</scope>
    <source>
        <strain evidence="2 3">DSE2036</strain>
    </source>
</reference>
<keyword evidence="3" id="KW-1185">Reference proteome</keyword>
<sequence>MAACLAYCTRFSAHCEVKTTRREEMSQWYRKVAHKGQNSTSRRWDHEHHRLAFIEVPWLVSYLLPLARYQHKVLGIDHLAVQFSTITRVMDTYQRLKRIGICPVWAINYGPTTPLYYQDPDKVRLEFQINNCETATKTASFFDMQEFAENPIGTNFDPEYRLARVAHRV</sequence>
<evidence type="ECO:0000313" key="3">
    <source>
        <dbReference type="Proteomes" id="UP000244855"/>
    </source>
</evidence>
<dbReference type="AlphaFoldDB" id="A0A2V1D1X6"/>
<dbReference type="Gene3D" id="3.10.180.10">
    <property type="entry name" value="2,3-Dihydroxybiphenyl 1,2-Dioxygenase, domain 1"/>
    <property type="match status" value="1"/>
</dbReference>
<name>A0A2V1D1X6_9PLEO</name>